<proteinExistence type="predicted"/>
<feature type="region of interest" description="Disordered" evidence="1">
    <location>
        <begin position="611"/>
        <end position="633"/>
    </location>
</feature>
<evidence type="ECO:0000259" key="3">
    <source>
        <dbReference type="Pfam" id="PF12222"/>
    </source>
</evidence>
<dbReference type="EMBL" id="KB446539">
    <property type="protein sequence ID" value="EME44591.1"/>
    <property type="molecule type" value="Genomic_DNA"/>
</dbReference>
<dbReference type="OMA" id="HQFANSY"/>
<keyword evidence="2" id="KW-1133">Transmembrane helix</keyword>
<dbReference type="OrthoDB" id="1612078at2759"/>
<name>N1PME4_DOTSN</name>
<reference evidence="5" key="1">
    <citation type="journal article" date="2012" name="PLoS Genet.">
        <title>The genomes of the fungal plant pathogens Cladosporium fulvum and Dothistroma septosporum reveal adaptation to different hosts and lifestyles but also signatures of common ancestry.</title>
        <authorList>
            <person name="de Wit P.J.G.M."/>
            <person name="van der Burgt A."/>
            <person name="Oekmen B."/>
            <person name="Stergiopoulos I."/>
            <person name="Abd-Elsalam K.A."/>
            <person name="Aerts A.L."/>
            <person name="Bahkali A.H."/>
            <person name="Beenen H.G."/>
            <person name="Chettri P."/>
            <person name="Cox M.P."/>
            <person name="Datema E."/>
            <person name="de Vries R.P."/>
            <person name="Dhillon B."/>
            <person name="Ganley A.R."/>
            <person name="Griffiths S.A."/>
            <person name="Guo Y."/>
            <person name="Hamelin R.C."/>
            <person name="Henrissat B."/>
            <person name="Kabir M.S."/>
            <person name="Jashni M.K."/>
            <person name="Kema G."/>
            <person name="Klaubauf S."/>
            <person name="Lapidus A."/>
            <person name="Levasseur A."/>
            <person name="Lindquist E."/>
            <person name="Mehrabi R."/>
            <person name="Ohm R.A."/>
            <person name="Owen T.J."/>
            <person name="Salamov A."/>
            <person name="Schwelm A."/>
            <person name="Schijlen E."/>
            <person name="Sun H."/>
            <person name="van den Burg H.A."/>
            <person name="van Ham R.C.H.J."/>
            <person name="Zhang S."/>
            <person name="Goodwin S.B."/>
            <person name="Grigoriev I.V."/>
            <person name="Collemare J."/>
            <person name="Bradshaw R.E."/>
        </authorList>
    </citation>
    <scope>NUCLEOTIDE SEQUENCE [LARGE SCALE GENOMIC DNA]</scope>
    <source>
        <strain evidence="5">NZE10 / CBS 128990</strain>
    </source>
</reference>
<dbReference type="InterPro" id="IPR056948">
    <property type="entry name" value="PNGaseA_N"/>
</dbReference>
<evidence type="ECO:0000313" key="4">
    <source>
        <dbReference type="EMBL" id="EME44591.1"/>
    </source>
</evidence>
<dbReference type="AlphaFoldDB" id="N1PME4"/>
<dbReference type="HOGENOM" id="CLU_011027_0_1_1"/>
<organism evidence="4 5">
    <name type="scientific">Dothistroma septosporum (strain NZE10 / CBS 128990)</name>
    <name type="common">Red band needle blight fungus</name>
    <name type="synonym">Mycosphaerella pini</name>
    <dbReference type="NCBI Taxonomy" id="675120"/>
    <lineage>
        <taxon>Eukaryota</taxon>
        <taxon>Fungi</taxon>
        <taxon>Dikarya</taxon>
        <taxon>Ascomycota</taxon>
        <taxon>Pezizomycotina</taxon>
        <taxon>Dothideomycetes</taxon>
        <taxon>Dothideomycetidae</taxon>
        <taxon>Mycosphaerellales</taxon>
        <taxon>Mycosphaerellaceae</taxon>
        <taxon>Dothistroma</taxon>
    </lineage>
</organism>
<feature type="compositionally biased region" description="Low complexity" evidence="1">
    <location>
        <begin position="1"/>
        <end position="16"/>
    </location>
</feature>
<feature type="region of interest" description="Disordered" evidence="1">
    <location>
        <begin position="1"/>
        <end position="31"/>
    </location>
</feature>
<feature type="domain" description="Peptide N-acetyl-beta-D-glucosaminyl asparaginase amidase A N-terminal" evidence="3">
    <location>
        <begin position="229"/>
        <end position="545"/>
    </location>
</feature>
<keyword evidence="2" id="KW-0812">Transmembrane</keyword>
<sequence length="818" mass="89318">MNSPSSTSTAGASTRTKLPSMPLPASGHARTTLPPQLLSMVGNPFDQPSFRGPLITVETHTYSFHTSRQTDMGVTQEYHSHALHKANMLLSTHQLGRSASRTRAVMMQHDQSAENKDRMPLMRGDSVELLQATPLAVSSTRYRKFKAWSAAIATIGIISLFWAGPIEPCMHLASKLTAPFHAVRLQSRGSDATLLNVFQLYPPVLIIGPDGDVELSDGSSNAPVSTALSESPRCQETLVVHSFGSSYGQPYVGPYTPASCSFNTVTWNLTVLSAGRQFDRLGSVWFGDIELFRTSTAEPTVDGIVWTYLKDMTSFLPLFKQEQTIIFDLGNLINEIYTAPFNVTLTAAFFTTDDSVVSANLILPISKHQGAAGQPSYFSYPNETASDELALPRNIRRAVVTVAATGQAQEEFWWSNVVQTTIDTFANSTLPGYSPFREVQLYIDNMLAGVAWPFPVIFTGGVVPGLWRPVVGIDAYDLKEDEIDITPWLPLLCDGATHVFTLRVSGLDDTGDGPASLSETTDDSWYLSGKVFVWLDPDGHITTGQGPVRQTPVPRLQVGSRVFRSTNGTNDTLTYQVNAQRTLTIHSTINTSRGQESATWSQVLSYSNSGNYTDGGNAQTNTQQTSGHDRSSSGYSKYYSYPLYAFSAAEMEADSLTLSAIVSRGKDVQIFGQAVFPFGLESLADAYAIEPTHKTFQGAWLSTSQNGSATYVTNQTEQTSYSFGITEQDMTFFGIEQASDGVTNRYLADVTQTEELFHRHVLAMNGSVVFDEETLIETTVDHDHHDHGSTRGLVLSGFPGSGAMFRGYEKVQSLMPGG</sequence>
<evidence type="ECO:0000256" key="2">
    <source>
        <dbReference type="SAM" id="Phobius"/>
    </source>
</evidence>
<evidence type="ECO:0000256" key="1">
    <source>
        <dbReference type="SAM" id="MobiDB-lite"/>
    </source>
</evidence>
<protein>
    <recommendedName>
        <fullName evidence="3">Peptide N-acetyl-beta-D-glucosaminyl asparaginase amidase A N-terminal domain-containing protein</fullName>
    </recommendedName>
</protein>
<dbReference type="Pfam" id="PF12222">
    <property type="entry name" value="PNGaseA"/>
    <property type="match status" value="1"/>
</dbReference>
<reference evidence="4 5" key="2">
    <citation type="journal article" date="2012" name="PLoS Pathog.">
        <title>Diverse lifestyles and strategies of plant pathogenesis encoded in the genomes of eighteen Dothideomycetes fungi.</title>
        <authorList>
            <person name="Ohm R.A."/>
            <person name="Feau N."/>
            <person name="Henrissat B."/>
            <person name="Schoch C.L."/>
            <person name="Horwitz B.A."/>
            <person name="Barry K.W."/>
            <person name="Condon B.J."/>
            <person name="Copeland A.C."/>
            <person name="Dhillon B."/>
            <person name="Glaser F."/>
            <person name="Hesse C.N."/>
            <person name="Kosti I."/>
            <person name="LaButti K."/>
            <person name="Lindquist E.A."/>
            <person name="Lucas S."/>
            <person name="Salamov A.A."/>
            <person name="Bradshaw R.E."/>
            <person name="Ciuffetti L."/>
            <person name="Hamelin R.C."/>
            <person name="Kema G.H.J."/>
            <person name="Lawrence C."/>
            <person name="Scott J.A."/>
            <person name="Spatafora J.W."/>
            <person name="Turgeon B.G."/>
            <person name="de Wit P.J.G.M."/>
            <person name="Zhong S."/>
            <person name="Goodwin S.B."/>
            <person name="Grigoriev I.V."/>
        </authorList>
    </citation>
    <scope>NUCLEOTIDE SEQUENCE [LARGE SCALE GENOMIC DNA]</scope>
    <source>
        <strain evidence="5">NZE10 / CBS 128990</strain>
    </source>
</reference>
<accession>N1PME4</accession>
<feature type="compositionally biased region" description="Polar residues" evidence="1">
    <location>
        <begin position="611"/>
        <end position="626"/>
    </location>
</feature>
<dbReference type="InterPro" id="IPR021102">
    <property type="entry name" value="PNGase_A"/>
</dbReference>
<evidence type="ECO:0000313" key="5">
    <source>
        <dbReference type="Proteomes" id="UP000016933"/>
    </source>
</evidence>
<keyword evidence="5" id="KW-1185">Reference proteome</keyword>
<dbReference type="Pfam" id="PF25156">
    <property type="entry name" value="PNGase_A_C"/>
    <property type="match status" value="1"/>
</dbReference>
<gene>
    <name evidence="4" type="ORF">DOTSEDRAFT_72146</name>
</gene>
<feature type="transmembrane region" description="Helical" evidence="2">
    <location>
        <begin position="147"/>
        <end position="164"/>
    </location>
</feature>
<dbReference type="PANTHER" id="PTHR31104">
    <property type="entry name" value="PEPTIDE-N4-(N-ACETYL-BETA-GLUCOSAMINYL)ASPARAGINE AMIDASE A PROTEIN"/>
    <property type="match status" value="1"/>
</dbReference>
<dbReference type="Proteomes" id="UP000016933">
    <property type="component" value="Unassembled WGS sequence"/>
</dbReference>
<keyword evidence="2" id="KW-0472">Membrane</keyword>
<dbReference type="eggNOG" id="ENOG502QSXK">
    <property type="taxonomic scope" value="Eukaryota"/>
</dbReference>